<dbReference type="CDD" id="cd06173">
    <property type="entry name" value="MFS_MefA_like"/>
    <property type="match status" value="1"/>
</dbReference>
<keyword evidence="6 7" id="KW-0472">Membrane</keyword>
<dbReference type="PROSITE" id="PS50850">
    <property type="entry name" value="MFS"/>
    <property type="match status" value="1"/>
</dbReference>
<gene>
    <name evidence="9" type="ORF">DMY87_03250</name>
</gene>
<feature type="transmembrane region" description="Helical" evidence="7">
    <location>
        <begin position="320"/>
        <end position="343"/>
    </location>
</feature>
<feature type="transmembrane region" description="Helical" evidence="7">
    <location>
        <begin position="180"/>
        <end position="200"/>
    </location>
</feature>
<evidence type="ECO:0000256" key="6">
    <source>
        <dbReference type="ARBA" id="ARBA00023136"/>
    </source>
</evidence>
<sequence length="538" mass="57073">MTQLQPDKAEAGSALAPFHHTAFAVLWTATVIGNTGTYMRDVASAWLVADLSASPGAVGLIQAAGTLPIFLLALPAGVLADILDRRKLLMAMQVVLLAVSLTLTLLAWRGLITVELLIGLTLVGGTAAAIAGPAWQSMVPDLVPRSQLRNAIALNSVGINVSRSIGPAVGGILLGAFGAAFAYAADLATYLFVIGALLWWKSPRGEVSHIPEHFFGAFRAGLRYARSSRKLHIVLVRSGVYFIFASATWALLPLVAKDLLGGGASFFGLLLGAVGAGAIGGATVLPRLRSRLSSDTILLGSAILSAGVMVVLTFAPPQWAAFICLFLLGSAWIAALTVLNGVAQAVLPNWVRGRALAVYLTVFNGAMTTGSIAWGVTAEALGLTTTLLIAAAGLSVSAVLMHLIKLPLGEDDLSASHHWPEPIVAESVAHDQGPVMVQVEYSVTADDRPAFLRALNLHAEARRRDGAYLWGVSEDAANPEQIIEWFFVESWAEHLRQHERASQADAEIHGQLINYHQGEKRPVVRHLIAIPARNRDVK</sequence>
<evidence type="ECO:0000313" key="9">
    <source>
        <dbReference type="EMBL" id="PYB77393.1"/>
    </source>
</evidence>
<feature type="transmembrane region" description="Helical" evidence="7">
    <location>
        <begin position="264"/>
        <end position="285"/>
    </location>
</feature>
<feature type="transmembrane region" description="Helical" evidence="7">
    <location>
        <begin position="355"/>
        <end position="374"/>
    </location>
</feature>
<feature type="transmembrane region" description="Helical" evidence="7">
    <location>
        <begin position="297"/>
        <end position="314"/>
    </location>
</feature>
<feature type="domain" description="Major facilitator superfamily (MFS) profile" evidence="8">
    <location>
        <begin position="22"/>
        <end position="410"/>
    </location>
</feature>
<dbReference type="RefSeq" id="WP_110789828.1">
    <property type="nucleotide sequence ID" value="NZ_QJRY01000001.1"/>
</dbReference>
<evidence type="ECO:0000256" key="2">
    <source>
        <dbReference type="ARBA" id="ARBA00022448"/>
    </source>
</evidence>
<protein>
    <submittedName>
        <fullName evidence="9">MFS transporter</fullName>
    </submittedName>
</protein>
<proteinExistence type="predicted"/>
<accession>A0ABX5NW42</accession>
<evidence type="ECO:0000256" key="4">
    <source>
        <dbReference type="ARBA" id="ARBA00022692"/>
    </source>
</evidence>
<evidence type="ECO:0000259" key="8">
    <source>
        <dbReference type="PROSITE" id="PS50850"/>
    </source>
</evidence>
<feature type="transmembrane region" description="Helical" evidence="7">
    <location>
        <begin position="56"/>
        <end position="76"/>
    </location>
</feature>
<feature type="transmembrane region" description="Helical" evidence="7">
    <location>
        <begin position="231"/>
        <end position="252"/>
    </location>
</feature>
<dbReference type="InterPro" id="IPR020846">
    <property type="entry name" value="MFS_dom"/>
</dbReference>
<evidence type="ECO:0000256" key="3">
    <source>
        <dbReference type="ARBA" id="ARBA00022475"/>
    </source>
</evidence>
<evidence type="ECO:0000256" key="5">
    <source>
        <dbReference type="ARBA" id="ARBA00022989"/>
    </source>
</evidence>
<dbReference type="PANTHER" id="PTHR23513">
    <property type="entry name" value="INTEGRAL MEMBRANE EFFLUX PROTEIN-RELATED"/>
    <property type="match status" value="1"/>
</dbReference>
<keyword evidence="5 7" id="KW-1133">Transmembrane helix</keyword>
<reference evidence="9 10" key="1">
    <citation type="submission" date="2018-06" db="EMBL/GenBank/DDBJ databases">
        <title>Rhizobium wuzhouense sp. nov., isolated from roots of Oryza officinalis.</title>
        <authorList>
            <person name="Yuan T."/>
        </authorList>
    </citation>
    <scope>NUCLEOTIDE SEQUENCE [LARGE SCALE GENOMIC DNA]</scope>
    <source>
        <strain evidence="9 10">W44</strain>
    </source>
</reference>
<feature type="transmembrane region" description="Helical" evidence="7">
    <location>
        <begin position="114"/>
        <end position="131"/>
    </location>
</feature>
<dbReference type="EMBL" id="QJRY01000001">
    <property type="protein sequence ID" value="PYB77393.1"/>
    <property type="molecule type" value="Genomic_DNA"/>
</dbReference>
<organism evidence="9 10">
    <name type="scientific">Rhizobium wuzhouense</name>
    <dbReference type="NCBI Taxonomy" id="1986026"/>
    <lineage>
        <taxon>Bacteria</taxon>
        <taxon>Pseudomonadati</taxon>
        <taxon>Pseudomonadota</taxon>
        <taxon>Alphaproteobacteria</taxon>
        <taxon>Hyphomicrobiales</taxon>
        <taxon>Rhizobiaceae</taxon>
        <taxon>Rhizobium/Agrobacterium group</taxon>
        <taxon>Rhizobium</taxon>
    </lineage>
</organism>
<comment type="subcellular location">
    <subcellularLocation>
        <location evidence="1">Cell membrane</location>
        <topology evidence="1">Multi-pass membrane protein</topology>
    </subcellularLocation>
</comment>
<evidence type="ECO:0000313" key="10">
    <source>
        <dbReference type="Proteomes" id="UP000247536"/>
    </source>
</evidence>
<dbReference type="InterPro" id="IPR036259">
    <property type="entry name" value="MFS_trans_sf"/>
</dbReference>
<dbReference type="SUPFAM" id="SSF103473">
    <property type="entry name" value="MFS general substrate transporter"/>
    <property type="match status" value="1"/>
</dbReference>
<feature type="transmembrane region" description="Helical" evidence="7">
    <location>
        <begin position="88"/>
        <end position="108"/>
    </location>
</feature>
<feature type="transmembrane region" description="Helical" evidence="7">
    <location>
        <begin position="380"/>
        <end position="404"/>
    </location>
</feature>
<dbReference type="PANTHER" id="PTHR23513:SF11">
    <property type="entry name" value="STAPHYLOFERRIN A TRANSPORTER"/>
    <property type="match status" value="1"/>
</dbReference>
<keyword evidence="4 7" id="KW-0812">Transmembrane</keyword>
<keyword evidence="2" id="KW-0813">Transport</keyword>
<dbReference type="Gene3D" id="1.20.1250.20">
    <property type="entry name" value="MFS general substrate transporter like domains"/>
    <property type="match status" value="1"/>
</dbReference>
<comment type="caution">
    <text evidence="9">The sequence shown here is derived from an EMBL/GenBank/DDBJ whole genome shotgun (WGS) entry which is preliminary data.</text>
</comment>
<keyword evidence="3" id="KW-1003">Cell membrane</keyword>
<evidence type="ECO:0000256" key="7">
    <source>
        <dbReference type="SAM" id="Phobius"/>
    </source>
</evidence>
<dbReference type="Proteomes" id="UP000247536">
    <property type="component" value="Unassembled WGS sequence"/>
</dbReference>
<dbReference type="Pfam" id="PF05977">
    <property type="entry name" value="MFS_3"/>
    <property type="match status" value="1"/>
</dbReference>
<evidence type="ECO:0000256" key="1">
    <source>
        <dbReference type="ARBA" id="ARBA00004651"/>
    </source>
</evidence>
<keyword evidence="10" id="KW-1185">Reference proteome</keyword>
<dbReference type="InterPro" id="IPR010290">
    <property type="entry name" value="TM_effector"/>
</dbReference>
<name>A0ABX5NW42_9HYPH</name>